<sequence>MPVLAVTRIGKYYRTTVPREVRKILELNENDEIEWVLENDRIIVRKRSGSCG</sequence>
<dbReference type="SMART" id="SM00966">
    <property type="entry name" value="SpoVT_AbrB"/>
    <property type="match status" value="1"/>
</dbReference>
<keyword evidence="2" id="KW-0238">DNA-binding</keyword>
<dbReference type="SUPFAM" id="SSF89447">
    <property type="entry name" value="AbrB/MazE/MraZ-like"/>
    <property type="match status" value="1"/>
</dbReference>
<dbReference type="Pfam" id="PF04014">
    <property type="entry name" value="MazE_antitoxin"/>
    <property type="match status" value="1"/>
</dbReference>
<dbReference type="GO" id="GO:0003677">
    <property type="term" value="F:DNA binding"/>
    <property type="evidence" value="ECO:0007669"/>
    <property type="project" value="UniProtKB-KW"/>
</dbReference>
<gene>
    <name evidence="2" type="ORF">ENM66_07880</name>
</gene>
<proteinExistence type="predicted"/>
<dbReference type="AlphaFoldDB" id="A0A7J3Z8V3"/>
<dbReference type="InterPro" id="IPR007159">
    <property type="entry name" value="SpoVT-AbrB_dom"/>
</dbReference>
<evidence type="ECO:0000313" key="2">
    <source>
        <dbReference type="EMBL" id="HHQ51249.1"/>
    </source>
</evidence>
<dbReference type="EMBL" id="DRYQ01000117">
    <property type="protein sequence ID" value="HHQ51249.1"/>
    <property type="molecule type" value="Genomic_DNA"/>
</dbReference>
<feature type="domain" description="SpoVT-AbrB" evidence="1">
    <location>
        <begin position="7"/>
        <end position="50"/>
    </location>
</feature>
<organism evidence="2">
    <name type="scientific">Ignisphaera aggregans</name>
    <dbReference type="NCBI Taxonomy" id="334771"/>
    <lineage>
        <taxon>Archaea</taxon>
        <taxon>Thermoproteota</taxon>
        <taxon>Thermoprotei</taxon>
        <taxon>Desulfurococcales</taxon>
        <taxon>Desulfurococcaceae</taxon>
        <taxon>Ignisphaera</taxon>
    </lineage>
</organism>
<accession>A0A7J3Z8V3</accession>
<dbReference type="InterPro" id="IPR037914">
    <property type="entry name" value="SpoVT-AbrB_sf"/>
</dbReference>
<comment type="caution">
    <text evidence="2">The sequence shown here is derived from an EMBL/GenBank/DDBJ whole genome shotgun (WGS) entry which is preliminary data.</text>
</comment>
<name>A0A7J3Z8V3_9CREN</name>
<reference evidence="2" key="1">
    <citation type="journal article" date="2020" name="mSystems">
        <title>Genome- and Community-Level Interaction Insights into Carbon Utilization and Element Cycling Functions of Hydrothermarchaeota in Hydrothermal Sediment.</title>
        <authorList>
            <person name="Zhou Z."/>
            <person name="Liu Y."/>
            <person name="Xu W."/>
            <person name="Pan J."/>
            <person name="Luo Z.H."/>
            <person name="Li M."/>
        </authorList>
    </citation>
    <scope>NUCLEOTIDE SEQUENCE [LARGE SCALE GENOMIC DNA]</scope>
    <source>
        <strain evidence="2">SpSt-1105</strain>
    </source>
</reference>
<evidence type="ECO:0000259" key="1">
    <source>
        <dbReference type="SMART" id="SM00966"/>
    </source>
</evidence>
<dbReference type="Gene3D" id="2.10.260.10">
    <property type="match status" value="1"/>
</dbReference>
<protein>
    <submittedName>
        <fullName evidence="2">AbrB/MazE/SpoVT family DNA-binding domain-containing protein</fullName>
    </submittedName>
</protein>